<evidence type="ECO:0000313" key="1">
    <source>
        <dbReference type="EMBL" id="KAK9827663.1"/>
    </source>
</evidence>
<dbReference type="EMBL" id="JALJOU010000056">
    <property type="protein sequence ID" value="KAK9827663.1"/>
    <property type="molecule type" value="Genomic_DNA"/>
</dbReference>
<accession>A0AAW1R2C5</accession>
<comment type="caution">
    <text evidence="1">The sequence shown here is derived from an EMBL/GenBank/DDBJ whole genome shotgun (WGS) entry which is preliminary data.</text>
</comment>
<keyword evidence="2" id="KW-1185">Reference proteome</keyword>
<name>A0AAW1R2C5_9CHLO</name>
<evidence type="ECO:0000313" key="2">
    <source>
        <dbReference type="Proteomes" id="UP001445335"/>
    </source>
</evidence>
<dbReference type="Proteomes" id="UP001445335">
    <property type="component" value="Unassembled WGS sequence"/>
</dbReference>
<protein>
    <submittedName>
        <fullName evidence="1">Uncharacterized protein</fullName>
    </submittedName>
</protein>
<sequence>MRAGAAALAAGLLQDATAQCQEGASAEEWEEGADAGEASLGSVLAVLALLQELVCDSATARGLAAEDGLVGSLLALIRRGCRGEARALACAAAAVLATVDLPDLPRSLCEDAGAVAALADMACSTRCAREADSCGDGAGRGPAPAEDEADAAKAAWVLLHRLAACLAVRDGAAPAMQAILTAAPQLAASAEAAHAVTAPQGPRAYAMAAAQGG</sequence>
<reference evidence="1 2" key="1">
    <citation type="journal article" date="2024" name="Nat. Commun.">
        <title>Phylogenomics reveals the evolutionary origins of lichenization in chlorophyte algae.</title>
        <authorList>
            <person name="Puginier C."/>
            <person name="Libourel C."/>
            <person name="Otte J."/>
            <person name="Skaloud P."/>
            <person name="Haon M."/>
            <person name="Grisel S."/>
            <person name="Petersen M."/>
            <person name="Berrin J.G."/>
            <person name="Delaux P.M."/>
            <person name="Dal Grande F."/>
            <person name="Keller J."/>
        </authorList>
    </citation>
    <scope>NUCLEOTIDE SEQUENCE [LARGE SCALE GENOMIC DNA]</scope>
    <source>
        <strain evidence="1 2">SAG 245.80</strain>
    </source>
</reference>
<organism evidence="1 2">
    <name type="scientific">Elliptochloris bilobata</name>
    <dbReference type="NCBI Taxonomy" id="381761"/>
    <lineage>
        <taxon>Eukaryota</taxon>
        <taxon>Viridiplantae</taxon>
        <taxon>Chlorophyta</taxon>
        <taxon>core chlorophytes</taxon>
        <taxon>Trebouxiophyceae</taxon>
        <taxon>Trebouxiophyceae incertae sedis</taxon>
        <taxon>Elliptochloris clade</taxon>
        <taxon>Elliptochloris</taxon>
    </lineage>
</organism>
<dbReference type="AlphaFoldDB" id="A0AAW1R2C5"/>
<gene>
    <name evidence="1" type="ORF">WJX81_005059</name>
</gene>
<proteinExistence type="predicted"/>